<dbReference type="EMBL" id="NIDF01000068">
    <property type="protein sequence ID" value="TYJ54145.1"/>
    <property type="molecule type" value="Genomic_DNA"/>
</dbReference>
<protein>
    <submittedName>
        <fullName evidence="2">Uncharacterized protein</fullName>
    </submittedName>
</protein>
<proteinExistence type="predicted"/>
<feature type="region of interest" description="Disordered" evidence="1">
    <location>
        <begin position="509"/>
        <end position="553"/>
    </location>
</feature>
<gene>
    <name evidence="2" type="ORF">B9479_005243</name>
</gene>
<evidence type="ECO:0000256" key="1">
    <source>
        <dbReference type="SAM" id="MobiDB-lite"/>
    </source>
</evidence>
<feature type="compositionally biased region" description="Low complexity" evidence="1">
    <location>
        <begin position="281"/>
        <end position="294"/>
    </location>
</feature>
<feature type="compositionally biased region" description="Low complexity" evidence="1">
    <location>
        <begin position="10"/>
        <end position="19"/>
    </location>
</feature>
<dbReference type="Proteomes" id="UP000322245">
    <property type="component" value="Unassembled WGS sequence"/>
</dbReference>
<sequence>MDTWDRLCTDLHPPQDTPLLQPPPLTPGSRTVQHAAHAEWKASLASHVEVDGVGTLPVINVLQEVWKRGGGDSASPFIPPTSIANTPQVTALCLWPSVIIALGMPSDPASQVRVPPPSAQSAMSLQQLYNLTIRHWEPSIFSGLLGAYASGTMPPPVAQPMDRAFQSQHYGPSTPMREADLTQWINLTPGAWSAQHDPFIGNGGQNTLFPRKSSLASTAFPFPFQLDDEKKPAEQDEQAPTEDVNHVAGLDELLAGMEAQRDDVQQDVKPVENTTQTFNLPTPETTSPDSPNTTSNKMIFSPPTTMSSPFVTAGSSVSAAPVPAPVPAKPHTKARPPQLSMPPVDFVPPPPMCMFFKSAFDNLTDGKVGIWKGDLEVRGRGGGKFSVLVVGEQGFDHLWQSTAWPQQLSYPMRSVSDNDCYTSSMIPVSHLAREGLVPITMGMVLCNEPTDRIDRYVKMVHGLHAEGVAFHLPCDNPRLPVVFLPAKFHANDPLLRLGVAFMGKAGLPYPAAPLPQPTNQDAEESGADEPATKKRRQSAPVPSKSKSRKGSKD</sequence>
<accession>A0A5D3ARU7</accession>
<feature type="region of interest" description="Disordered" evidence="1">
    <location>
        <begin position="272"/>
        <end position="294"/>
    </location>
</feature>
<feature type="region of interest" description="Disordered" evidence="1">
    <location>
        <begin position="1"/>
        <end position="30"/>
    </location>
</feature>
<evidence type="ECO:0000313" key="2">
    <source>
        <dbReference type="EMBL" id="TYJ54145.1"/>
    </source>
</evidence>
<name>A0A5D3ARU7_9TREE</name>
<comment type="caution">
    <text evidence="2">The sequence shown here is derived from an EMBL/GenBank/DDBJ whole genome shotgun (WGS) entry which is preliminary data.</text>
</comment>
<keyword evidence="3" id="KW-1185">Reference proteome</keyword>
<organism evidence="2 3">
    <name type="scientific">Cryptococcus floricola</name>
    <dbReference type="NCBI Taxonomy" id="2591691"/>
    <lineage>
        <taxon>Eukaryota</taxon>
        <taxon>Fungi</taxon>
        <taxon>Dikarya</taxon>
        <taxon>Basidiomycota</taxon>
        <taxon>Agaricomycotina</taxon>
        <taxon>Tremellomycetes</taxon>
        <taxon>Tremellales</taxon>
        <taxon>Cryptococcaceae</taxon>
        <taxon>Cryptococcus</taxon>
    </lineage>
</organism>
<reference evidence="2 3" key="1">
    <citation type="submission" date="2017-05" db="EMBL/GenBank/DDBJ databases">
        <title>The Genome Sequence of Tsuchiyaea wingfieldii DSM 27421.</title>
        <authorList>
            <person name="Cuomo C."/>
            <person name="Passer A."/>
            <person name="Billmyre B."/>
            <person name="Heitman J."/>
        </authorList>
    </citation>
    <scope>NUCLEOTIDE SEQUENCE [LARGE SCALE GENOMIC DNA]</scope>
    <source>
        <strain evidence="2 3">DSM 27421</strain>
    </source>
</reference>
<evidence type="ECO:0000313" key="3">
    <source>
        <dbReference type="Proteomes" id="UP000322245"/>
    </source>
</evidence>
<dbReference type="AlphaFoldDB" id="A0A5D3ARU7"/>